<name>A0ABV8MLY6_9NEIS</name>
<keyword evidence="2" id="KW-0223">Dioxygenase</keyword>
<evidence type="ECO:0000256" key="2">
    <source>
        <dbReference type="ARBA" id="ARBA00022964"/>
    </source>
</evidence>
<sequence length="231" mass="26267">MNKKLFKLVETLNKKLSRVQGDAYLEPEQFAWVSQVEQSCEAIKAELAGLIDQEGVEVPTMAELSGGNSSVKHTNSWRALCLYLYGQRLSHQENFLPHTHAALQKIPGLKTAFLSILQPGTSIKPHRGPYNGVLRYHLGVSIPAGDCAIVVDEQQRGWANGKSLIFDDSYVHKAWNHTEETRVVLFVDFLRPLPFWYAWFNTLIYNRLCRGEFQVKFMQRAAQSTENMVKA</sequence>
<evidence type="ECO:0000256" key="1">
    <source>
        <dbReference type="ARBA" id="ARBA00007730"/>
    </source>
</evidence>
<evidence type="ECO:0000256" key="3">
    <source>
        <dbReference type="ARBA" id="ARBA00023002"/>
    </source>
</evidence>
<organism evidence="5 6">
    <name type="scientific">Chitinimonas lacunae</name>
    <dbReference type="NCBI Taxonomy" id="1963018"/>
    <lineage>
        <taxon>Bacteria</taxon>
        <taxon>Pseudomonadati</taxon>
        <taxon>Pseudomonadota</taxon>
        <taxon>Betaproteobacteria</taxon>
        <taxon>Neisseriales</taxon>
        <taxon>Chitinibacteraceae</taxon>
        <taxon>Chitinimonas</taxon>
    </lineage>
</organism>
<evidence type="ECO:0000313" key="6">
    <source>
        <dbReference type="Proteomes" id="UP001595791"/>
    </source>
</evidence>
<feature type="domain" description="Aspartyl/asparaginy/proline hydroxylase" evidence="4">
    <location>
        <begin position="38"/>
        <end position="192"/>
    </location>
</feature>
<comment type="caution">
    <text evidence="5">The sequence shown here is derived from an EMBL/GenBank/DDBJ whole genome shotgun (WGS) entry which is preliminary data.</text>
</comment>
<dbReference type="Proteomes" id="UP001595791">
    <property type="component" value="Unassembled WGS sequence"/>
</dbReference>
<keyword evidence="6" id="KW-1185">Reference proteome</keyword>
<evidence type="ECO:0000259" key="4">
    <source>
        <dbReference type="Pfam" id="PF05118"/>
    </source>
</evidence>
<dbReference type="SUPFAM" id="SSF51197">
    <property type="entry name" value="Clavaminate synthase-like"/>
    <property type="match status" value="1"/>
</dbReference>
<accession>A0ABV8MLY6</accession>
<protein>
    <submittedName>
        <fullName evidence="5">Aspartyl/asparaginyl beta-hydroxylase domain-containing protein</fullName>
    </submittedName>
</protein>
<dbReference type="RefSeq" id="WP_378162653.1">
    <property type="nucleotide sequence ID" value="NZ_JBHSBU010000001.1"/>
</dbReference>
<gene>
    <name evidence="5" type="ORF">ACFOW7_07360</name>
</gene>
<dbReference type="PANTHER" id="PTHR46332:SF5">
    <property type="entry name" value="ASPARTATE BETA-HYDROXYLASE DOMAIN CONTAINING 2"/>
    <property type="match status" value="1"/>
</dbReference>
<dbReference type="Pfam" id="PF05118">
    <property type="entry name" value="Asp_Arg_Hydrox"/>
    <property type="match status" value="1"/>
</dbReference>
<evidence type="ECO:0000313" key="5">
    <source>
        <dbReference type="EMBL" id="MFC4159174.1"/>
    </source>
</evidence>
<dbReference type="InterPro" id="IPR027443">
    <property type="entry name" value="IPNS-like_sf"/>
</dbReference>
<keyword evidence="3" id="KW-0560">Oxidoreductase</keyword>
<dbReference type="InterPro" id="IPR007803">
    <property type="entry name" value="Asp/Arg/Pro-Hydrxlase"/>
</dbReference>
<dbReference type="EMBL" id="JBHSBU010000001">
    <property type="protein sequence ID" value="MFC4159174.1"/>
    <property type="molecule type" value="Genomic_DNA"/>
</dbReference>
<comment type="similarity">
    <text evidence="1">Belongs to the aspartyl/asparaginyl beta-hydroxylase family.</text>
</comment>
<dbReference type="Gene3D" id="2.60.120.330">
    <property type="entry name" value="B-lactam Antibiotic, Isopenicillin N Synthase, Chain"/>
    <property type="match status" value="1"/>
</dbReference>
<dbReference type="InterPro" id="IPR051821">
    <property type="entry name" value="Asp/Asn_beta-hydroxylase"/>
</dbReference>
<proteinExistence type="inferred from homology"/>
<reference evidence="6" key="1">
    <citation type="journal article" date="2019" name="Int. J. Syst. Evol. Microbiol.">
        <title>The Global Catalogue of Microorganisms (GCM) 10K type strain sequencing project: providing services to taxonomists for standard genome sequencing and annotation.</title>
        <authorList>
            <consortium name="The Broad Institute Genomics Platform"/>
            <consortium name="The Broad Institute Genome Sequencing Center for Infectious Disease"/>
            <person name="Wu L."/>
            <person name="Ma J."/>
        </authorList>
    </citation>
    <scope>NUCLEOTIDE SEQUENCE [LARGE SCALE GENOMIC DNA]</scope>
    <source>
        <strain evidence="6">LMG 29894</strain>
    </source>
</reference>
<dbReference type="PANTHER" id="PTHR46332">
    <property type="entry name" value="ASPARTATE BETA-HYDROXYLASE DOMAIN-CONTAINING PROTEIN 2"/>
    <property type="match status" value="1"/>
</dbReference>